<organism evidence="1 2">
    <name type="scientific">Asanoa siamensis</name>
    <dbReference type="NCBI Taxonomy" id="926357"/>
    <lineage>
        <taxon>Bacteria</taxon>
        <taxon>Bacillati</taxon>
        <taxon>Actinomycetota</taxon>
        <taxon>Actinomycetes</taxon>
        <taxon>Micromonosporales</taxon>
        <taxon>Micromonosporaceae</taxon>
        <taxon>Asanoa</taxon>
    </lineage>
</organism>
<evidence type="ECO:0000313" key="1">
    <source>
        <dbReference type="EMBL" id="GIF75046.1"/>
    </source>
</evidence>
<sequence length="146" mass="16153">MSETRRIIHTTPDRIFAVLADGWSYASWVVGAAHIRDVDAGWPAVGTRIHHRVGPWPIQIDDETSVRAMEPDRFLELDARMWPVGRAIIRLTLEPVSAEATQVSIVESVVSGAGRVLPEPVQAMVLKPRNAEALARLDDIAVHRGH</sequence>
<comment type="caution">
    <text evidence="1">The sequence shown here is derived from an EMBL/GenBank/DDBJ whole genome shotgun (WGS) entry which is preliminary data.</text>
</comment>
<dbReference type="CDD" id="cd07812">
    <property type="entry name" value="SRPBCC"/>
    <property type="match status" value="1"/>
</dbReference>
<protein>
    <submittedName>
        <fullName evidence="1">Polyketide cyclase</fullName>
    </submittedName>
</protein>
<keyword evidence="2" id="KW-1185">Reference proteome</keyword>
<dbReference type="Proteomes" id="UP000604117">
    <property type="component" value="Unassembled WGS sequence"/>
</dbReference>
<accession>A0ABQ4CUU7</accession>
<dbReference type="Gene3D" id="3.30.530.20">
    <property type="match status" value="1"/>
</dbReference>
<proteinExistence type="predicted"/>
<dbReference type="RefSeq" id="WP_203715929.1">
    <property type="nucleotide sequence ID" value="NZ_BONE01000038.1"/>
</dbReference>
<dbReference type="SUPFAM" id="SSF55961">
    <property type="entry name" value="Bet v1-like"/>
    <property type="match status" value="1"/>
</dbReference>
<reference evidence="1 2" key="1">
    <citation type="submission" date="2021-01" db="EMBL/GenBank/DDBJ databases">
        <title>Whole genome shotgun sequence of Asanoa siamensis NBRC 107932.</title>
        <authorList>
            <person name="Komaki H."/>
            <person name="Tamura T."/>
        </authorList>
    </citation>
    <scope>NUCLEOTIDE SEQUENCE [LARGE SCALE GENOMIC DNA]</scope>
    <source>
        <strain evidence="1 2">NBRC 107932</strain>
    </source>
</reference>
<dbReference type="InterPro" id="IPR023393">
    <property type="entry name" value="START-like_dom_sf"/>
</dbReference>
<dbReference type="EMBL" id="BONE01000038">
    <property type="protein sequence ID" value="GIF75046.1"/>
    <property type="molecule type" value="Genomic_DNA"/>
</dbReference>
<name>A0ABQ4CUU7_9ACTN</name>
<evidence type="ECO:0000313" key="2">
    <source>
        <dbReference type="Proteomes" id="UP000604117"/>
    </source>
</evidence>
<gene>
    <name evidence="1" type="ORF">Asi02nite_45640</name>
</gene>